<dbReference type="InterPro" id="IPR023574">
    <property type="entry name" value="Ribosomal_uL4_dom_sf"/>
</dbReference>
<dbReference type="EMBL" id="NAJN01000326">
    <property type="protein sequence ID" value="TKA74921.1"/>
    <property type="molecule type" value="Genomic_DNA"/>
</dbReference>
<dbReference type="Proteomes" id="UP000308768">
    <property type="component" value="Unassembled WGS sequence"/>
</dbReference>
<dbReference type="PANTHER" id="PTHR10746:SF6">
    <property type="entry name" value="LARGE RIBOSOMAL SUBUNIT PROTEIN UL4M"/>
    <property type="match status" value="1"/>
</dbReference>
<dbReference type="PANTHER" id="PTHR10746">
    <property type="entry name" value="50S RIBOSOMAL PROTEIN L4"/>
    <property type="match status" value="1"/>
</dbReference>
<dbReference type="SUPFAM" id="SSF52166">
    <property type="entry name" value="Ribosomal protein L4"/>
    <property type="match status" value="1"/>
</dbReference>
<comment type="similarity">
    <text evidence="1">Belongs to the universal ribosomal protein uL4 family.</text>
</comment>
<evidence type="ECO:0000256" key="2">
    <source>
        <dbReference type="ARBA" id="ARBA00022980"/>
    </source>
</evidence>
<evidence type="ECO:0000256" key="3">
    <source>
        <dbReference type="ARBA" id="ARBA00023274"/>
    </source>
</evidence>
<protein>
    <recommendedName>
        <fullName evidence="4">Large ribosomal subunit protein uL4m</fullName>
    </recommendedName>
</protein>
<dbReference type="GO" id="GO:0005840">
    <property type="term" value="C:ribosome"/>
    <property type="evidence" value="ECO:0007669"/>
    <property type="project" value="UniProtKB-KW"/>
</dbReference>
<proteinExistence type="inferred from homology"/>
<evidence type="ECO:0000256" key="5">
    <source>
        <dbReference type="SAM" id="MobiDB-lite"/>
    </source>
</evidence>
<dbReference type="GO" id="GO:1990904">
    <property type="term" value="C:ribonucleoprotein complex"/>
    <property type="evidence" value="ECO:0007669"/>
    <property type="project" value="UniProtKB-KW"/>
</dbReference>
<evidence type="ECO:0000313" key="6">
    <source>
        <dbReference type="EMBL" id="TKA74921.1"/>
    </source>
</evidence>
<gene>
    <name evidence="6" type="ORF">B0A49_02591</name>
</gene>
<dbReference type="STRING" id="331657.A0A4U0XFD4"/>
<feature type="region of interest" description="Disordered" evidence="5">
    <location>
        <begin position="124"/>
        <end position="158"/>
    </location>
</feature>
<organism evidence="6 7">
    <name type="scientific">Cryomyces minteri</name>
    <dbReference type="NCBI Taxonomy" id="331657"/>
    <lineage>
        <taxon>Eukaryota</taxon>
        <taxon>Fungi</taxon>
        <taxon>Dikarya</taxon>
        <taxon>Ascomycota</taxon>
        <taxon>Pezizomycotina</taxon>
        <taxon>Dothideomycetes</taxon>
        <taxon>Dothideomycetes incertae sedis</taxon>
        <taxon>Cryomyces</taxon>
    </lineage>
</organism>
<dbReference type="GO" id="GO:0003735">
    <property type="term" value="F:structural constituent of ribosome"/>
    <property type="evidence" value="ECO:0007669"/>
    <property type="project" value="InterPro"/>
</dbReference>
<dbReference type="InterPro" id="IPR013005">
    <property type="entry name" value="Ribosomal_uL4-like"/>
</dbReference>
<evidence type="ECO:0000313" key="7">
    <source>
        <dbReference type="Proteomes" id="UP000308768"/>
    </source>
</evidence>
<accession>A0A4U0XFD4</accession>
<evidence type="ECO:0000256" key="1">
    <source>
        <dbReference type="ARBA" id="ARBA00010528"/>
    </source>
</evidence>
<dbReference type="InterPro" id="IPR002136">
    <property type="entry name" value="Ribosomal_uL4"/>
</dbReference>
<dbReference type="AlphaFoldDB" id="A0A4U0XFD4"/>
<dbReference type="GO" id="GO:0006412">
    <property type="term" value="P:translation"/>
    <property type="evidence" value="ECO:0007669"/>
    <property type="project" value="InterPro"/>
</dbReference>
<comment type="caution">
    <text evidence="6">The sequence shown here is derived from an EMBL/GenBank/DDBJ whole genome shotgun (WGS) entry which is preliminary data.</text>
</comment>
<keyword evidence="3" id="KW-0687">Ribonucleoprotein</keyword>
<sequence length="298" mass="32969">MASKTLARPAQTFVSQTQCLIPTLTRSMATETSLPGQQILQSYANAHLTSTAPPTNSSTTKPSASIPAHIQPTTATATLYAFPSLEPLRFLTYPFTHLLLPLRRDILHRAVIFEGDATRQGTASTKWRADVHGSGRKIRPQKGTGHARLGDKKSPMLRGGGVAFGPHPRDFSTKLNRKIYDLAWRTALSYRYQKGELVIVEDAEIESPQRWYVKEVFEACGFGNAEGRSTVIVDRNGARNKNIREALEKAGEDGRVLERDDVDVKDLLETGRLIVERKALATMFEDHVSDLTTVNVEG</sequence>
<dbReference type="NCBIfam" id="TIGR03953">
    <property type="entry name" value="rplD_bact"/>
    <property type="match status" value="1"/>
</dbReference>
<dbReference type="OrthoDB" id="275876at2759"/>
<keyword evidence="7" id="KW-1185">Reference proteome</keyword>
<keyword evidence="2" id="KW-0689">Ribosomal protein</keyword>
<dbReference type="Pfam" id="PF00573">
    <property type="entry name" value="Ribosomal_L4"/>
    <property type="match status" value="1"/>
</dbReference>
<name>A0A4U0XFD4_9PEZI</name>
<dbReference type="Gene3D" id="3.40.1370.10">
    <property type="match status" value="1"/>
</dbReference>
<dbReference type="FunFam" id="3.40.1370.10:FF:000016">
    <property type="entry name" value="60S ribosomal protein L4, mitochondrial"/>
    <property type="match status" value="1"/>
</dbReference>
<reference evidence="6 7" key="1">
    <citation type="submission" date="2017-03" db="EMBL/GenBank/DDBJ databases">
        <title>Genomes of endolithic fungi from Antarctica.</title>
        <authorList>
            <person name="Coleine C."/>
            <person name="Masonjones S."/>
            <person name="Stajich J.E."/>
        </authorList>
    </citation>
    <scope>NUCLEOTIDE SEQUENCE [LARGE SCALE GENOMIC DNA]</scope>
    <source>
        <strain evidence="6 7">CCFEE 5187</strain>
    </source>
</reference>
<evidence type="ECO:0000256" key="4">
    <source>
        <dbReference type="ARBA" id="ARBA00040565"/>
    </source>
</evidence>